<dbReference type="GO" id="GO:0006271">
    <property type="term" value="P:DNA strand elongation involved in DNA replication"/>
    <property type="evidence" value="ECO:0007669"/>
    <property type="project" value="TreeGrafter"/>
</dbReference>
<dbReference type="Pfam" id="PF09507">
    <property type="entry name" value="CDC27"/>
    <property type="match status" value="1"/>
</dbReference>
<dbReference type="Proteomes" id="UP000038830">
    <property type="component" value="Unassembled WGS sequence"/>
</dbReference>
<feature type="region of interest" description="Disordered" evidence="5">
    <location>
        <begin position="362"/>
        <end position="409"/>
    </location>
</feature>
<dbReference type="EMBL" id="CDQK01000002">
    <property type="protein sequence ID" value="CEP21762.1"/>
    <property type="molecule type" value="Genomic_DNA"/>
</dbReference>
<dbReference type="GO" id="GO:1904161">
    <property type="term" value="P:DNA synthesis involved in UV-damage excision repair"/>
    <property type="evidence" value="ECO:0007669"/>
    <property type="project" value="TreeGrafter"/>
</dbReference>
<feature type="region of interest" description="Disordered" evidence="5">
    <location>
        <begin position="186"/>
        <end position="350"/>
    </location>
</feature>
<evidence type="ECO:0000256" key="5">
    <source>
        <dbReference type="SAM" id="MobiDB-lite"/>
    </source>
</evidence>
<proteinExistence type="predicted"/>
<evidence type="ECO:0000256" key="4">
    <source>
        <dbReference type="ARBA" id="ARBA00023242"/>
    </source>
</evidence>
<evidence type="ECO:0000313" key="6">
    <source>
        <dbReference type="EMBL" id="CEP21762.1"/>
    </source>
</evidence>
<dbReference type="GO" id="GO:0006297">
    <property type="term" value="P:nucleotide-excision repair, DNA gap filling"/>
    <property type="evidence" value="ECO:0007669"/>
    <property type="project" value="TreeGrafter"/>
</dbReference>
<sequence length="409" mass="45935">MGLLDKSTELLKESLIKGNKPFTYKLLSRELNIHTSDAKALLYSFYLKFKDEVEPTYLLLGQLQDSDDLLSIKLTKNLGDQDEFEKLDSIEVYALAPKNLTIDEIVQSNVSEVERFPLTQDGFKKWGIIRGPEFIEVETIHTETTHPIRQEVHKPINKTREESSNSKASRFDTGLASARILEKYKTKEKPIKKDQPSISTTFTSKTTSSSNTIKPGVTRRSKTEPVNGGSAELIEDEDLNDEEFIKKQELEKQEKDRKRKELESMFDDDDGFEVYERKGQVQPDKPQPVTASKHADLEGIFDSSFSASQSQSQSQPQQLNSSVKSSPAKTSEPKEVSKEASKEASDSVTSYYDEDGYLVTKVEAKQKSAPNPKPRARAATSPLESKSPAKKAKSGTKQSTLMSFFGKKK</sequence>
<accession>A0A0H5C2G7</accession>
<dbReference type="InterPro" id="IPR041913">
    <property type="entry name" value="POLD3_sf"/>
</dbReference>
<feature type="compositionally biased region" description="Acidic residues" evidence="5">
    <location>
        <begin position="264"/>
        <end position="273"/>
    </location>
</feature>
<protein>
    <recommendedName>
        <fullName evidence="2">DNA polymerase delta subunit 3</fullName>
    </recommendedName>
</protein>
<keyword evidence="4" id="KW-0539">Nucleus</keyword>
<feature type="compositionally biased region" description="Basic and acidic residues" evidence="5">
    <location>
        <begin position="145"/>
        <end position="164"/>
    </location>
</feature>
<feature type="region of interest" description="Disordered" evidence="5">
    <location>
        <begin position="145"/>
        <end position="172"/>
    </location>
</feature>
<evidence type="ECO:0000313" key="7">
    <source>
        <dbReference type="Proteomes" id="UP000038830"/>
    </source>
</evidence>
<dbReference type="PANTHER" id="PTHR17598">
    <property type="entry name" value="DNA POLYMERASE DELTA SUBUNIT 3"/>
    <property type="match status" value="1"/>
</dbReference>
<evidence type="ECO:0000256" key="3">
    <source>
        <dbReference type="ARBA" id="ARBA00022705"/>
    </source>
</evidence>
<dbReference type="GO" id="GO:0003887">
    <property type="term" value="F:DNA-directed DNA polymerase activity"/>
    <property type="evidence" value="ECO:0007669"/>
    <property type="project" value="TreeGrafter"/>
</dbReference>
<feature type="compositionally biased region" description="Basic and acidic residues" evidence="5">
    <location>
        <begin position="186"/>
        <end position="195"/>
    </location>
</feature>
<comment type="subcellular location">
    <subcellularLocation>
        <location evidence="1">Nucleus</location>
    </subcellularLocation>
</comment>
<dbReference type="AlphaFoldDB" id="A0A0H5C2G7"/>
<dbReference type="InterPro" id="IPR019038">
    <property type="entry name" value="POLD3"/>
</dbReference>
<feature type="compositionally biased region" description="Acidic residues" evidence="5">
    <location>
        <begin position="233"/>
        <end position="242"/>
    </location>
</feature>
<dbReference type="PANTHER" id="PTHR17598:SF13">
    <property type="entry name" value="DNA POLYMERASE DELTA SUBUNIT 3"/>
    <property type="match status" value="1"/>
</dbReference>
<evidence type="ECO:0000256" key="2">
    <source>
        <dbReference type="ARBA" id="ARBA00017589"/>
    </source>
</evidence>
<feature type="compositionally biased region" description="Low complexity" evidence="5">
    <location>
        <begin position="197"/>
        <end position="212"/>
    </location>
</feature>
<feature type="compositionally biased region" description="Low complexity" evidence="5">
    <location>
        <begin position="303"/>
        <end position="322"/>
    </location>
</feature>
<reference evidence="7" key="1">
    <citation type="journal article" date="2015" name="J. Biotechnol.">
        <title>The structure of the Cyberlindnera jadinii genome and its relation to Candida utilis analyzed by the occurrence of single nucleotide polymorphisms.</title>
        <authorList>
            <person name="Rupp O."/>
            <person name="Brinkrolf K."/>
            <person name="Buerth C."/>
            <person name="Kunigo M."/>
            <person name="Schneider J."/>
            <person name="Jaenicke S."/>
            <person name="Goesmann A."/>
            <person name="Puehler A."/>
            <person name="Jaeger K.-E."/>
            <person name="Ernst J.F."/>
        </authorList>
    </citation>
    <scope>NUCLEOTIDE SEQUENCE [LARGE SCALE GENOMIC DNA]</scope>
    <source>
        <strain evidence="7">ATCC 18201 / CBS 1600 / BCRC 20928 / JCM 3617 / NBRC 0987 / NRRL Y-1542</strain>
    </source>
</reference>
<evidence type="ECO:0000256" key="1">
    <source>
        <dbReference type="ARBA" id="ARBA00004123"/>
    </source>
</evidence>
<name>A0A0H5C2G7_CYBJN</name>
<organism evidence="6 7">
    <name type="scientific">Cyberlindnera jadinii (strain ATCC 18201 / CBS 1600 / BCRC 20928 / JCM 3617 / NBRC 0987 / NRRL Y-1542)</name>
    <name type="common">Torula yeast</name>
    <name type="synonym">Candida utilis</name>
    <dbReference type="NCBI Taxonomy" id="983966"/>
    <lineage>
        <taxon>Eukaryota</taxon>
        <taxon>Fungi</taxon>
        <taxon>Dikarya</taxon>
        <taxon>Ascomycota</taxon>
        <taxon>Saccharomycotina</taxon>
        <taxon>Saccharomycetes</taxon>
        <taxon>Phaffomycetales</taxon>
        <taxon>Phaffomycetaceae</taxon>
        <taxon>Cyberlindnera</taxon>
    </lineage>
</organism>
<keyword evidence="3" id="KW-0235">DNA replication</keyword>
<gene>
    <name evidence="6" type="ORF">BN1211_1959</name>
</gene>
<feature type="compositionally biased region" description="Basic and acidic residues" evidence="5">
    <location>
        <begin position="331"/>
        <end position="345"/>
    </location>
</feature>
<feature type="compositionally biased region" description="Basic and acidic residues" evidence="5">
    <location>
        <begin position="243"/>
        <end position="263"/>
    </location>
</feature>
<dbReference type="Gene3D" id="3.90.1030.20">
    <property type="entry name" value="DNA polymerase delta, p66 (Cdc27) subunit, wHTH domain"/>
    <property type="match status" value="1"/>
</dbReference>
<dbReference type="GO" id="GO:0043625">
    <property type="term" value="C:delta DNA polymerase complex"/>
    <property type="evidence" value="ECO:0007669"/>
    <property type="project" value="InterPro"/>
</dbReference>